<evidence type="ECO:0000313" key="2">
    <source>
        <dbReference type="Proteomes" id="UP000199118"/>
    </source>
</evidence>
<sequence length="307" mass="31812">MRIGVDFGGTKIEGVALAPDGTIRARQRVETPRGDYDGSVRAIRDLVLALEAEAGARAPALGVGIPGSLSPATRTVRNGNAVWLIGKPFDTDLAEALSRPVRMANDANCFALSEAADGAGAGAGVVFGTINGTGVGGGLIVDGRIVEGRNGIGGEWGHNALPLPTDAERPGPHCFCGRRGCLEVWISGTGLEGDFARAVGAGEGQGPAARDIAEMAADGDPDAEAAMDRLYDRWGRALSVIVNVVDPDVVVLGGGLSNLSVAPERISRAMRPHVFSDVMETEIRRALHGDSSGVRGAAWLWDEEETA</sequence>
<dbReference type="Proteomes" id="UP000199118">
    <property type="component" value="Unassembled WGS sequence"/>
</dbReference>
<dbReference type="PANTHER" id="PTHR18964:SF174">
    <property type="entry name" value="D-ALLOSE KINASE-RELATED"/>
    <property type="match status" value="1"/>
</dbReference>
<dbReference type="GO" id="GO:0004396">
    <property type="term" value="F:hexokinase activity"/>
    <property type="evidence" value="ECO:0007669"/>
    <property type="project" value="TreeGrafter"/>
</dbReference>
<dbReference type="Pfam" id="PF00480">
    <property type="entry name" value="ROK"/>
    <property type="match status" value="1"/>
</dbReference>
<dbReference type="PANTHER" id="PTHR18964">
    <property type="entry name" value="ROK (REPRESSOR, ORF, KINASE) FAMILY"/>
    <property type="match status" value="1"/>
</dbReference>
<keyword evidence="2" id="KW-1185">Reference proteome</keyword>
<keyword evidence="1" id="KW-0808">Transferase</keyword>
<dbReference type="RefSeq" id="WP_092679937.1">
    <property type="nucleotide sequence ID" value="NZ_FNMZ01000001.1"/>
</dbReference>
<dbReference type="OrthoDB" id="9810372at2"/>
<dbReference type="AlphaFoldDB" id="A0A1H2TBM5"/>
<name>A0A1H2TBM5_9RHOB</name>
<keyword evidence="1" id="KW-0418">Kinase</keyword>
<organism evidence="1 2">
    <name type="scientific">Albimonas donghaensis</name>
    <dbReference type="NCBI Taxonomy" id="356660"/>
    <lineage>
        <taxon>Bacteria</taxon>
        <taxon>Pseudomonadati</taxon>
        <taxon>Pseudomonadota</taxon>
        <taxon>Alphaproteobacteria</taxon>
        <taxon>Rhodobacterales</taxon>
        <taxon>Paracoccaceae</taxon>
        <taxon>Albimonas</taxon>
    </lineage>
</organism>
<accession>A0A1H2TBM5</accession>
<dbReference type="Gene3D" id="3.30.420.40">
    <property type="match status" value="2"/>
</dbReference>
<dbReference type="InterPro" id="IPR043129">
    <property type="entry name" value="ATPase_NBD"/>
</dbReference>
<dbReference type="SUPFAM" id="SSF53067">
    <property type="entry name" value="Actin-like ATPase domain"/>
    <property type="match status" value="1"/>
</dbReference>
<reference evidence="1 2" key="1">
    <citation type="submission" date="2016-10" db="EMBL/GenBank/DDBJ databases">
        <authorList>
            <person name="de Groot N.N."/>
        </authorList>
    </citation>
    <scope>NUCLEOTIDE SEQUENCE [LARGE SCALE GENOMIC DNA]</scope>
    <source>
        <strain evidence="1 2">DSM 17890</strain>
    </source>
</reference>
<dbReference type="InterPro" id="IPR000600">
    <property type="entry name" value="ROK"/>
</dbReference>
<gene>
    <name evidence="1" type="ORF">SAMN05444336_101947</name>
</gene>
<dbReference type="EMBL" id="FNMZ01000001">
    <property type="protein sequence ID" value="SDW41346.1"/>
    <property type="molecule type" value="Genomic_DNA"/>
</dbReference>
<evidence type="ECO:0000313" key="1">
    <source>
        <dbReference type="EMBL" id="SDW41346.1"/>
    </source>
</evidence>
<protein>
    <submittedName>
        <fullName evidence="1">Fructokinase</fullName>
    </submittedName>
</protein>
<dbReference type="STRING" id="356660.SAMN05444336_101947"/>
<proteinExistence type="predicted"/>